<evidence type="ECO:0000313" key="2">
    <source>
        <dbReference type="EMBL" id="MBA0088961.1"/>
    </source>
</evidence>
<protein>
    <submittedName>
        <fullName evidence="2">Uncharacterized protein</fullName>
    </submittedName>
</protein>
<dbReference type="EMBL" id="JACDQQ010002764">
    <property type="protein sequence ID" value="MBA0088961.1"/>
    <property type="molecule type" value="Genomic_DNA"/>
</dbReference>
<name>A0A7V8NWW2_9BACT</name>
<reference evidence="2" key="1">
    <citation type="submission" date="2020-06" db="EMBL/GenBank/DDBJ databases">
        <title>Legume-microbial interactions unlock mineral nutrients during tropical forest succession.</title>
        <authorList>
            <person name="Epihov D.Z."/>
        </authorList>
    </citation>
    <scope>NUCLEOTIDE SEQUENCE [LARGE SCALE GENOMIC DNA]</scope>
    <source>
        <strain evidence="2">Pan2503</strain>
    </source>
</reference>
<keyword evidence="3" id="KW-1185">Reference proteome</keyword>
<evidence type="ECO:0000313" key="3">
    <source>
        <dbReference type="Proteomes" id="UP000567293"/>
    </source>
</evidence>
<proteinExistence type="predicted"/>
<sequence length="106" mass="11492">GIEDRNDPLGQGTWDPPDFPFPVKRLSDTGTPREISGYGLKPYRDDPSPICKPDHSYASTQGKPLDLAEDYGRPVPVGTKRRSANGGAHAMADVGARIFRDRGGVK</sequence>
<feature type="region of interest" description="Disordered" evidence="1">
    <location>
        <begin position="1"/>
        <end position="89"/>
    </location>
</feature>
<dbReference type="AlphaFoldDB" id="A0A7V8NWW2"/>
<feature type="compositionally biased region" description="Basic and acidic residues" evidence="1">
    <location>
        <begin position="42"/>
        <end position="55"/>
    </location>
</feature>
<feature type="non-terminal residue" evidence="2">
    <location>
        <position position="1"/>
    </location>
</feature>
<evidence type="ECO:0000256" key="1">
    <source>
        <dbReference type="SAM" id="MobiDB-lite"/>
    </source>
</evidence>
<comment type="caution">
    <text evidence="2">The sequence shown here is derived from an EMBL/GenBank/DDBJ whole genome shotgun (WGS) entry which is preliminary data.</text>
</comment>
<accession>A0A7V8NWW2</accession>
<dbReference type="Proteomes" id="UP000567293">
    <property type="component" value="Unassembled WGS sequence"/>
</dbReference>
<gene>
    <name evidence="2" type="ORF">HRJ53_28565</name>
</gene>
<organism evidence="2 3">
    <name type="scientific">Candidatus Acidiferrum panamense</name>
    <dbReference type="NCBI Taxonomy" id="2741543"/>
    <lineage>
        <taxon>Bacteria</taxon>
        <taxon>Pseudomonadati</taxon>
        <taxon>Acidobacteriota</taxon>
        <taxon>Terriglobia</taxon>
        <taxon>Candidatus Acidiferrales</taxon>
        <taxon>Candidatus Acidiferrum</taxon>
    </lineage>
</organism>